<evidence type="ECO:0000256" key="3">
    <source>
        <dbReference type="ARBA" id="ARBA00022553"/>
    </source>
</evidence>
<evidence type="ECO:0000256" key="7">
    <source>
        <dbReference type="ARBA" id="ARBA00023125"/>
    </source>
</evidence>
<dbReference type="InterPro" id="IPR036890">
    <property type="entry name" value="HATPase_C_sf"/>
</dbReference>
<dbReference type="Gene3D" id="1.10.287.130">
    <property type="match status" value="1"/>
</dbReference>
<feature type="modified residue" description="4-aspartylphosphate" evidence="9">
    <location>
        <position position="714"/>
    </location>
</feature>
<dbReference type="InterPro" id="IPR003594">
    <property type="entry name" value="HATPase_dom"/>
</dbReference>
<evidence type="ECO:0000256" key="2">
    <source>
        <dbReference type="ARBA" id="ARBA00012438"/>
    </source>
</evidence>
<dbReference type="Pfam" id="PF00512">
    <property type="entry name" value="HisKA"/>
    <property type="match status" value="1"/>
</dbReference>
<evidence type="ECO:0000256" key="10">
    <source>
        <dbReference type="SAM" id="Phobius"/>
    </source>
</evidence>
<dbReference type="InterPro" id="IPR025997">
    <property type="entry name" value="SBP_2_dom"/>
</dbReference>
<dbReference type="Pfam" id="PF02518">
    <property type="entry name" value="HATPase_c"/>
    <property type="match status" value="1"/>
</dbReference>
<dbReference type="PROSITE" id="PS50109">
    <property type="entry name" value="HIS_KIN"/>
    <property type="match status" value="1"/>
</dbReference>
<dbReference type="Gene3D" id="3.40.50.2300">
    <property type="match status" value="3"/>
</dbReference>
<dbReference type="SUPFAM" id="SSF46689">
    <property type="entry name" value="Homeodomain-like"/>
    <property type="match status" value="1"/>
</dbReference>
<dbReference type="AlphaFoldDB" id="A0A3R6JD12"/>
<dbReference type="PROSITE" id="PS50110">
    <property type="entry name" value="RESPONSE_REGULATORY"/>
    <property type="match status" value="1"/>
</dbReference>
<dbReference type="CDD" id="cd06308">
    <property type="entry name" value="PBP1_sensor_kinase-like"/>
    <property type="match status" value="1"/>
</dbReference>
<protein>
    <recommendedName>
        <fullName evidence="2">histidine kinase</fullName>
        <ecNumber evidence="2">2.7.13.3</ecNumber>
    </recommendedName>
</protein>
<keyword evidence="3 9" id="KW-0597">Phosphoprotein</keyword>
<dbReference type="Gene3D" id="1.10.10.60">
    <property type="entry name" value="Homeodomain-like"/>
    <property type="match status" value="1"/>
</dbReference>
<sequence length="910" mass="102363">MKHSVRRLCQCLLFFLLPLLLSCGSEKKRYVVGVSQCSEDVWREKLNEELRIAALYYNDVDLRISSANDDVQMQTEQINKFVDEGVDLLIVAPGQVSISPAIDRAYEKGIPVIIFDRRTRSDKYTAYIGADNKEIGSSMGEYLAGTLTDGGRILELSGLSTSSPAIERNNGFDSVVQCRPGISIVEHLSADWTEQGAFRTVDSLLSEPHNEFDCVFAHNDRMAMGARRAAEKHGLNLEHIKFCGIDAMPQKGGGMELVDNGTLFASYTYPTRGDEVMLLAMNILEGKKYNRENQLSSALVTRDNARVLLMQNDETMRQQDHLSTLRSRVDKAASDFNTQRIYLLVLLVFVVLLIAVCAAAIYAFITRTRINQQLKASMDEQNRMTTEMEEMTQTQLQFFTNVSHELRTPLTLIAGPTEQLLEDPTVHGVQRTMLEMVQRNTRILIQLVGEILDFRKVQNNKAELHLNRFYLQHELTTWTEDFRTVAARRGITIRVDVSGVEDDAVLIADRDKMEHMYFNIMSNALKYTPDGGCITTTLLHHDHFYTLRIADTGKGIPTEELPHIFERFYQAKGAIGGTGIGLSLVKAYIDMHRGSVHAESVEGKGTTFVIELPDSQPGYDPAKDAPAATQAEKGLVDDNYIATDTTAQESAERITNAEDFDAERPLVLIIDDNNGMRAYLHSILQDKYNVSEATNGEQGLEKARREVPKLVVCDVMMPVMDGLEFTKRLKEDTATSHIPVVLLTARSLSEQRKEGYDTGADSYITKPFSGQVLLSRIENLLRSRIMLRSVFAGDKQETEEEEKLNEADKTFVGRLRTAIQENLGDSDFSVERLGEEIGLSRVQLYRKVKALTGQTPVELLRKARLTKARQLLEKTEKSVSEIAYEVGFTSPSYFNKCFKDEFDINPSSLR</sequence>
<dbReference type="InterPro" id="IPR036097">
    <property type="entry name" value="HisK_dim/P_sf"/>
</dbReference>
<dbReference type="SMART" id="SM00448">
    <property type="entry name" value="REC"/>
    <property type="match status" value="1"/>
</dbReference>
<dbReference type="PROSITE" id="PS01124">
    <property type="entry name" value="HTH_ARAC_FAMILY_2"/>
    <property type="match status" value="1"/>
</dbReference>
<evidence type="ECO:0000313" key="15">
    <source>
        <dbReference type="Proteomes" id="UP000286598"/>
    </source>
</evidence>
<dbReference type="PANTHER" id="PTHR43547:SF2">
    <property type="entry name" value="HYBRID SIGNAL TRANSDUCTION HISTIDINE KINASE C"/>
    <property type="match status" value="1"/>
</dbReference>
<dbReference type="InterPro" id="IPR001789">
    <property type="entry name" value="Sig_transdc_resp-reg_receiver"/>
</dbReference>
<feature type="domain" description="HTH araC/xylS-type" evidence="11">
    <location>
        <begin position="813"/>
        <end position="910"/>
    </location>
</feature>
<dbReference type="CDD" id="cd00082">
    <property type="entry name" value="HisKA"/>
    <property type="match status" value="1"/>
</dbReference>
<dbReference type="InterPro" id="IPR011006">
    <property type="entry name" value="CheY-like_superfamily"/>
</dbReference>
<reference evidence="14 15" key="1">
    <citation type="submission" date="2018-08" db="EMBL/GenBank/DDBJ databases">
        <title>A genome reference for cultivated species of the human gut microbiota.</title>
        <authorList>
            <person name="Zou Y."/>
            <person name="Xue W."/>
            <person name="Luo G."/>
        </authorList>
    </citation>
    <scope>NUCLEOTIDE SEQUENCE [LARGE SCALE GENOMIC DNA]</scope>
    <source>
        <strain evidence="14 15">AF42-9</strain>
    </source>
</reference>
<dbReference type="EC" id="2.7.13.3" evidence="2"/>
<keyword evidence="8" id="KW-0804">Transcription</keyword>
<dbReference type="Pfam" id="PF12833">
    <property type="entry name" value="HTH_18"/>
    <property type="match status" value="1"/>
</dbReference>
<dbReference type="EMBL" id="QRNO01000015">
    <property type="protein sequence ID" value="RHK51514.1"/>
    <property type="molecule type" value="Genomic_DNA"/>
</dbReference>
<keyword evidence="10" id="KW-0812">Transmembrane</keyword>
<evidence type="ECO:0000256" key="9">
    <source>
        <dbReference type="PROSITE-ProRule" id="PRU00169"/>
    </source>
</evidence>
<dbReference type="SUPFAM" id="SSF53822">
    <property type="entry name" value="Periplasmic binding protein-like I"/>
    <property type="match status" value="1"/>
</dbReference>
<dbReference type="Proteomes" id="UP000286598">
    <property type="component" value="Unassembled WGS sequence"/>
</dbReference>
<dbReference type="PROSITE" id="PS00041">
    <property type="entry name" value="HTH_ARAC_FAMILY_1"/>
    <property type="match status" value="1"/>
</dbReference>
<dbReference type="PROSITE" id="PS51257">
    <property type="entry name" value="PROKAR_LIPOPROTEIN"/>
    <property type="match status" value="1"/>
</dbReference>
<dbReference type="OrthoDB" id="358279at2"/>
<evidence type="ECO:0000313" key="14">
    <source>
        <dbReference type="EMBL" id="RHK51514.1"/>
    </source>
</evidence>
<comment type="caution">
    <text evidence="14">The sequence shown here is derived from an EMBL/GenBank/DDBJ whole genome shotgun (WGS) entry which is preliminary data.</text>
</comment>
<dbReference type="InterPro" id="IPR028082">
    <property type="entry name" value="Peripla_BP_I"/>
</dbReference>
<dbReference type="SUPFAM" id="SSF47384">
    <property type="entry name" value="Homodimeric domain of signal transducing histidine kinase"/>
    <property type="match status" value="1"/>
</dbReference>
<organism evidence="14 15">
    <name type="scientific">Leyella stercorea</name>
    <dbReference type="NCBI Taxonomy" id="363265"/>
    <lineage>
        <taxon>Bacteria</taxon>
        <taxon>Pseudomonadati</taxon>
        <taxon>Bacteroidota</taxon>
        <taxon>Bacteroidia</taxon>
        <taxon>Bacteroidales</taxon>
        <taxon>Prevotellaceae</taxon>
        <taxon>Leyella</taxon>
    </lineage>
</organism>
<dbReference type="GO" id="GO:0000155">
    <property type="term" value="F:phosphorelay sensor kinase activity"/>
    <property type="evidence" value="ECO:0007669"/>
    <property type="project" value="InterPro"/>
</dbReference>
<proteinExistence type="predicted"/>
<dbReference type="FunFam" id="3.30.565.10:FF:000006">
    <property type="entry name" value="Sensor histidine kinase WalK"/>
    <property type="match status" value="1"/>
</dbReference>
<keyword evidence="10" id="KW-0472">Membrane</keyword>
<evidence type="ECO:0000256" key="6">
    <source>
        <dbReference type="ARBA" id="ARBA00023015"/>
    </source>
</evidence>
<keyword evidence="15" id="KW-1185">Reference proteome</keyword>
<dbReference type="InterPro" id="IPR009057">
    <property type="entry name" value="Homeodomain-like_sf"/>
</dbReference>
<dbReference type="InterPro" id="IPR018060">
    <property type="entry name" value="HTH_AraC"/>
</dbReference>
<keyword evidence="6" id="KW-0805">Transcription regulation</keyword>
<keyword evidence="4" id="KW-0808">Transferase</keyword>
<dbReference type="SMART" id="SM00388">
    <property type="entry name" value="HisKA"/>
    <property type="match status" value="1"/>
</dbReference>
<dbReference type="SMART" id="SM00342">
    <property type="entry name" value="HTH_ARAC"/>
    <property type="match status" value="1"/>
</dbReference>
<dbReference type="SUPFAM" id="SSF55874">
    <property type="entry name" value="ATPase domain of HSP90 chaperone/DNA topoisomerase II/histidine kinase"/>
    <property type="match status" value="1"/>
</dbReference>
<feature type="domain" description="Histidine kinase" evidence="12">
    <location>
        <begin position="401"/>
        <end position="616"/>
    </location>
</feature>
<evidence type="ECO:0000256" key="5">
    <source>
        <dbReference type="ARBA" id="ARBA00022777"/>
    </source>
</evidence>
<evidence type="ECO:0000259" key="11">
    <source>
        <dbReference type="PROSITE" id="PS01124"/>
    </source>
</evidence>
<dbReference type="GO" id="GO:0043565">
    <property type="term" value="F:sequence-specific DNA binding"/>
    <property type="evidence" value="ECO:0007669"/>
    <property type="project" value="InterPro"/>
</dbReference>
<dbReference type="PANTHER" id="PTHR43547">
    <property type="entry name" value="TWO-COMPONENT HISTIDINE KINASE"/>
    <property type="match status" value="1"/>
</dbReference>
<dbReference type="Pfam" id="PF13407">
    <property type="entry name" value="Peripla_BP_4"/>
    <property type="match status" value="1"/>
</dbReference>
<evidence type="ECO:0000256" key="4">
    <source>
        <dbReference type="ARBA" id="ARBA00022679"/>
    </source>
</evidence>
<dbReference type="PRINTS" id="PR00344">
    <property type="entry name" value="BCTRLSENSOR"/>
</dbReference>
<dbReference type="SMART" id="SM00387">
    <property type="entry name" value="HATPase_c"/>
    <property type="match status" value="1"/>
</dbReference>
<name>A0A3R6JD12_9BACT</name>
<feature type="domain" description="Response regulatory" evidence="13">
    <location>
        <begin position="666"/>
        <end position="781"/>
    </location>
</feature>
<keyword evidence="5" id="KW-0418">Kinase</keyword>
<dbReference type="InterPro" id="IPR005467">
    <property type="entry name" value="His_kinase_dom"/>
</dbReference>
<feature type="transmembrane region" description="Helical" evidence="10">
    <location>
        <begin position="341"/>
        <end position="365"/>
    </location>
</feature>
<dbReference type="CDD" id="cd00075">
    <property type="entry name" value="HATPase"/>
    <property type="match status" value="1"/>
</dbReference>
<evidence type="ECO:0000256" key="1">
    <source>
        <dbReference type="ARBA" id="ARBA00000085"/>
    </source>
</evidence>
<dbReference type="SUPFAM" id="SSF52172">
    <property type="entry name" value="CheY-like"/>
    <property type="match status" value="1"/>
</dbReference>
<dbReference type="InterPro" id="IPR003661">
    <property type="entry name" value="HisK_dim/P_dom"/>
</dbReference>
<evidence type="ECO:0000256" key="8">
    <source>
        <dbReference type="ARBA" id="ARBA00023163"/>
    </source>
</evidence>
<dbReference type="Pfam" id="PF00072">
    <property type="entry name" value="Response_reg"/>
    <property type="match status" value="1"/>
</dbReference>
<evidence type="ECO:0000259" key="12">
    <source>
        <dbReference type="PROSITE" id="PS50109"/>
    </source>
</evidence>
<evidence type="ECO:0000259" key="13">
    <source>
        <dbReference type="PROSITE" id="PS50110"/>
    </source>
</evidence>
<dbReference type="InterPro" id="IPR004358">
    <property type="entry name" value="Sig_transdc_His_kin-like_C"/>
</dbReference>
<comment type="catalytic activity">
    <reaction evidence="1">
        <text>ATP + protein L-histidine = ADP + protein N-phospho-L-histidine.</text>
        <dbReference type="EC" id="2.7.13.3"/>
    </reaction>
</comment>
<dbReference type="InterPro" id="IPR018062">
    <property type="entry name" value="HTH_AraC-typ_CS"/>
</dbReference>
<dbReference type="Gene3D" id="3.30.565.10">
    <property type="entry name" value="Histidine kinase-like ATPase, C-terminal domain"/>
    <property type="match status" value="1"/>
</dbReference>
<keyword evidence="7" id="KW-0238">DNA-binding</keyword>
<accession>A0A3R6JD12</accession>
<dbReference type="GO" id="GO:0003700">
    <property type="term" value="F:DNA-binding transcription factor activity"/>
    <property type="evidence" value="ECO:0007669"/>
    <property type="project" value="InterPro"/>
</dbReference>
<dbReference type="FunFam" id="1.10.287.130:FF:000045">
    <property type="entry name" value="Two-component system sensor histidine kinase/response regulator"/>
    <property type="match status" value="1"/>
</dbReference>
<keyword evidence="10" id="KW-1133">Transmembrane helix</keyword>
<gene>
    <name evidence="14" type="ORF">DW060_04480</name>
</gene>